<reference evidence="2 3" key="2">
    <citation type="submission" date="2024-07" db="EMBL/GenBank/DDBJ databases">
        <authorList>
            <person name="Akdeniz Z."/>
        </authorList>
    </citation>
    <scope>NUCLEOTIDE SEQUENCE [LARGE SCALE GENOMIC DNA]</scope>
</reference>
<evidence type="ECO:0000313" key="2">
    <source>
        <dbReference type="EMBL" id="CAL6025322.1"/>
    </source>
</evidence>
<dbReference type="AlphaFoldDB" id="A0AA86PD21"/>
<evidence type="ECO:0000313" key="1">
    <source>
        <dbReference type="EMBL" id="CAI9936839.1"/>
    </source>
</evidence>
<keyword evidence="3" id="KW-1185">Reference proteome</keyword>
<dbReference type="Proteomes" id="UP001642409">
    <property type="component" value="Unassembled WGS sequence"/>
</dbReference>
<name>A0AA86PD21_9EUKA</name>
<sequence length="175" mass="20742">MQRCLQNARMRAVSQSVQFNFIKYSIYYSIYNYIHYSIQKIKIYYSLIPEARTKRHSLLFLTFRSVPFEPDSCSITFYQFFYENTCADSFLQPLNATFTMIFVQCTQHLAYFAWLKYSQSVELQMRLAIIVKCTTGLQISVDGLQGSELVVFHNLNVINSFDRHFICFLYQKIND</sequence>
<accession>A0AA86PD21</accession>
<dbReference type="EMBL" id="CATOUU010000642">
    <property type="protein sequence ID" value="CAI9936839.1"/>
    <property type="molecule type" value="Genomic_DNA"/>
</dbReference>
<comment type="caution">
    <text evidence="1">The sequence shown here is derived from an EMBL/GenBank/DDBJ whole genome shotgun (WGS) entry which is preliminary data.</text>
</comment>
<evidence type="ECO:0000313" key="3">
    <source>
        <dbReference type="Proteomes" id="UP001642409"/>
    </source>
</evidence>
<protein>
    <submittedName>
        <fullName evidence="2">Hypothetical_protein</fullName>
    </submittedName>
</protein>
<organism evidence="1">
    <name type="scientific">Hexamita inflata</name>
    <dbReference type="NCBI Taxonomy" id="28002"/>
    <lineage>
        <taxon>Eukaryota</taxon>
        <taxon>Metamonada</taxon>
        <taxon>Diplomonadida</taxon>
        <taxon>Hexamitidae</taxon>
        <taxon>Hexamitinae</taxon>
        <taxon>Hexamita</taxon>
    </lineage>
</organism>
<reference evidence="1" key="1">
    <citation type="submission" date="2023-06" db="EMBL/GenBank/DDBJ databases">
        <authorList>
            <person name="Kurt Z."/>
        </authorList>
    </citation>
    <scope>NUCLEOTIDE SEQUENCE</scope>
</reference>
<gene>
    <name evidence="1" type="ORF">HINF_LOCUS24484</name>
    <name evidence="2" type="ORF">HINF_LOCUS30160</name>
</gene>
<dbReference type="EMBL" id="CAXDID020000098">
    <property type="protein sequence ID" value="CAL6025322.1"/>
    <property type="molecule type" value="Genomic_DNA"/>
</dbReference>
<proteinExistence type="predicted"/>